<organism evidence="2 3">
    <name type="scientific">Enterococcus raffinosus</name>
    <dbReference type="NCBI Taxonomy" id="71452"/>
    <lineage>
        <taxon>Bacteria</taxon>
        <taxon>Bacillati</taxon>
        <taxon>Bacillota</taxon>
        <taxon>Bacilli</taxon>
        <taxon>Lactobacillales</taxon>
        <taxon>Enterococcaceae</taxon>
        <taxon>Enterococcus</taxon>
    </lineage>
</organism>
<comment type="caution">
    <text evidence="2">The sequence shown here is derived from an EMBL/GenBank/DDBJ whole genome shotgun (WGS) entry which is preliminary data.</text>
</comment>
<evidence type="ECO:0000313" key="3">
    <source>
        <dbReference type="Proteomes" id="UP001249240"/>
    </source>
</evidence>
<feature type="domain" description="DUF7916" evidence="1">
    <location>
        <begin position="5"/>
        <end position="284"/>
    </location>
</feature>
<evidence type="ECO:0000259" key="1">
    <source>
        <dbReference type="Pfam" id="PF25509"/>
    </source>
</evidence>
<gene>
    <name evidence="2" type="ORF">P7D78_05350</name>
</gene>
<dbReference type="EMBL" id="JARPXM010000003">
    <property type="protein sequence ID" value="MDT2537541.1"/>
    <property type="molecule type" value="Genomic_DNA"/>
</dbReference>
<dbReference type="SUPFAM" id="SSF51395">
    <property type="entry name" value="FMN-linked oxidoreductases"/>
    <property type="match status" value="1"/>
</dbReference>
<sequence>MKRILACTASDYGKDATPLELKEAIKASEGRVILTDIAAETTPLYPEVTNGEMAAAFGADLLLLKAIDVQKMTISGIGEINHLSRLRELTGTGIGLNLEIADGIPTFKQVNKESIQEALSKGPDFLSLTAYVKPEATPERIISDIRLTREHYQGLLMLNPVYSHGMDMSLDNLLSYVEAGVDLLVLPCPGAVAGVTEAKLSEIISAVRAKGALVSCTVGTSQEGTDKDTIQQMALAAKRAGADVFELGDAGVSGMAVPTTIFEASVAIRGRRHTFVRMARSANR</sequence>
<dbReference type="RefSeq" id="WP_010746629.1">
    <property type="nucleotide sequence ID" value="NZ_BAAAXM010000009.1"/>
</dbReference>
<name>A0AAW8STU3_9ENTE</name>
<dbReference type="AlphaFoldDB" id="A0AAW8STU3"/>
<evidence type="ECO:0000313" key="2">
    <source>
        <dbReference type="EMBL" id="MDT2537541.1"/>
    </source>
</evidence>
<proteinExistence type="predicted"/>
<dbReference type="InterPro" id="IPR057238">
    <property type="entry name" value="DUF7916"/>
</dbReference>
<accession>A0AAW8STU3</accession>
<reference evidence="2" key="1">
    <citation type="submission" date="2023-03" db="EMBL/GenBank/DDBJ databases">
        <authorList>
            <person name="Shen W."/>
            <person name="Cai J."/>
        </authorList>
    </citation>
    <scope>NUCLEOTIDE SEQUENCE</scope>
    <source>
        <strain evidence="2">B646-2</strain>
    </source>
</reference>
<dbReference type="Proteomes" id="UP001249240">
    <property type="component" value="Unassembled WGS sequence"/>
</dbReference>
<protein>
    <recommendedName>
        <fullName evidence="1">DUF7916 domain-containing protein</fullName>
    </recommendedName>
</protein>
<dbReference type="Pfam" id="PF25509">
    <property type="entry name" value="DUF7916"/>
    <property type="match status" value="1"/>
</dbReference>